<sequence>MPHYLTGRYATSLGYKMSIQGIVSSTWSDILQLQQGVYLSVEPESLEVLQSKWLRSPETCFVFNEDSQVMGYLLAHSWNTEIPPKLFKPLPSNTEGSILFLHDLAVRKSESGKGIGKKLIAQLLKTAHLQGYEQILLVAVQNSVNFWKKQGFIPLNQKVNECYGEGAQLMRRVLVA</sequence>
<evidence type="ECO:0000313" key="2">
    <source>
        <dbReference type="EMBL" id="MBN8124473.1"/>
    </source>
</evidence>
<organism evidence="2 3">
    <name type="scientific">Vibrio vulnificus</name>
    <dbReference type="NCBI Taxonomy" id="672"/>
    <lineage>
        <taxon>Bacteria</taxon>
        <taxon>Pseudomonadati</taxon>
        <taxon>Pseudomonadota</taxon>
        <taxon>Gammaproteobacteria</taxon>
        <taxon>Vibrionales</taxon>
        <taxon>Vibrionaceae</taxon>
        <taxon>Vibrio</taxon>
    </lineage>
</organism>
<gene>
    <name evidence="2" type="ORF">J0J18_22380</name>
</gene>
<evidence type="ECO:0000259" key="1">
    <source>
        <dbReference type="PROSITE" id="PS51186"/>
    </source>
</evidence>
<dbReference type="Gene3D" id="3.40.630.30">
    <property type="match status" value="1"/>
</dbReference>
<dbReference type="GO" id="GO:0016747">
    <property type="term" value="F:acyltransferase activity, transferring groups other than amino-acyl groups"/>
    <property type="evidence" value="ECO:0007669"/>
    <property type="project" value="InterPro"/>
</dbReference>
<dbReference type="InterPro" id="IPR000182">
    <property type="entry name" value="GNAT_dom"/>
</dbReference>
<dbReference type="EMBL" id="JAFKOQ010000036">
    <property type="protein sequence ID" value="MBN8124473.1"/>
    <property type="molecule type" value="Genomic_DNA"/>
</dbReference>
<name>A0AAW4HGY8_VIBVL</name>
<reference evidence="2" key="1">
    <citation type="submission" date="2021-03" db="EMBL/GenBank/DDBJ databases">
        <title>Study of the foodborne Vibrio vulnificus isolates from China.</title>
        <authorList>
            <person name="Zheng Z."/>
            <person name="Ye L."/>
        </authorList>
    </citation>
    <scope>NUCLEOTIDE SEQUENCE</scope>
    <source>
        <strain evidence="2">Vv1582</strain>
    </source>
</reference>
<protein>
    <submittedName>
        <fullName evidence="2">GNAT family N-acetyltransferase</fullName>
    </submittedName>
</protein>
<dbReference type="CDD" id="cd04301">
    <property type="entry name" value="NAT_SF"/>
    <property type="match status" value="1"/>
</dbReference>
<dbReference type="Proteomes" id="UP000664056">
    <property type="component" value="Unassembled WGS sequence"/>
</dbReference>
<proteinExistence type="predicted"/>
<feature type="domain" description="N-acetyltransferase" evidence="1">
    <location>
        <begin position="17"/>
        <end position="175"/>
    </location>
</feature>
<dbReference type="InterPro" id="IPR016181">
    <property type="entry name" value="Acyl_CoA_acyltransferase"/>
</dbReference>
<dbReference type="PROSITE" id="PS51186">
    <property type="entry name" value="GNAT"/>
    <property type="match status" value="1"/>
</dbReference>
<comment type="caution">
    <text evidence="2">The sequence shown here is derived from an EMBL/GenBank/DDBJ whole genome shotgun (WGS) entry which is preliminary data.</text>
</comment>
<dbReference type="Pfam" id="PF00583">
    <property type="entry name" value="Acetyltransf_1"/>
    <property type="match status" value="1"/>
</dbReference>
<evidence type="ECO:0000313" key="3">
    <source>
        <dbReference type="Proteomes" id="UP000664056"/>
    </source>
</evidence>
<dbReference type="SUPFAM" id="SSF55729">
    <property type="entry name" value="Acyl-CoA N-acyltransferases (Nat)"/>
    <property type="match status" value="1"/>
</dbReference>
<accession>A0AAW4HGY8</accession>
<dbReference type="AlphaFoldDB" id="A0AAW4HGY8"/>